<name>A0ABN9PU59_9DINO</name>
<evidence type="ECO:0000313" key="3">
    <source>
        <dbReference type="Proteomes" id="UP001189429"/>
    </source>
</evidence>
<evidence type="ECO:0000256" key="1">
    <source>
        <dbReference type="SAM" id="MobiDB-lite"/>
    </source>
</evidence>
<protein>
    <submittedName>
        <fullName evidence="2">Uncharacterized protein</fullName>
    </submittedName>
</protein>
<keyword evidence="3" id="KW-1185">Reference proteome</keyword>
<dbReference type="EMBL" id="CAUYUJ010001439">
    <property type="protein sequence ID" value="CAK0795958.1"/>
    <property type="molecule type" value="Genomic_DNA"/>
</dbReference>
<evidence type="ECO:0000313" key="2">
    <source>
        <dbReference type="EMBL" id="CAK0795958.1"/>
    </source>
</evidence>
<reference evidence="2" key="1">
    <citation type="submission" date="2023-10" db="EMBL/GenBank/DDBJ databases">
        <authorList>
            <person name="Chen Y."/>
            <person name="Shah S."/>
            <person name="Dougan E. K."/>
            <person name="Thang M."/>
            <person name="Chan C."/>
        </authorList>
    </citation>
    <scope>NUCLEOTIDE SEQUENCE [LARGE SCALE GENOMIC DNA]</scope>
</reference>
<comment type="caution">
    <text evidence="2">The sequence shown here is derived from an EMBL/GenBank/DDBJ whole genome shotgun (WGS) entry which is preliminary data.</text>
</comment>
<feature type="non-terminal residue" evidence="2">
    <location>
        <position position="165"/>
    </location>
</feature>
<sequence length="165" mass="17743">MLEAFDHFQLHFRLDAAAIFEERLFSEGLWQRACAGLVPTSPSYLQRAVDIKWGLGLTAGRCDVILPSSLVGEITQQLVADAVRPGCTSTPPSPTLTATLSARFSAALPVRAGGSSTRPTASSTTPSARSRAALPARAGCSLRSNSFQLRQLQHRAERRGPKRGR</sequence>
<accession>A0ABN9PU59</accession>
<dbReference type="Proteomes" id="UP001189429">
    <property type="component" value="Unassembled WGS sequence"/>
</dbReference>
<proteinExistence type="predicted"/>
<organism evidence="2 3">
    <name type="scientific">Prorocentrum cordatum</name>
    <dbReference type="NCBI Taxonomy" id="2364126"/>
    <lineage>
        <taxon>Eukaryota</taxon>
        <taxon>Sar</taxon>
        <taxon>Alveolata</taxon>
        <taxon>Dinophyceae</taxon>
        <taxon>Prorocentrales</taxon>
        <taxon>Prorocentraceae</taxon>
        <taxon>Prorocentrum</taxon>
    </lineage>
</organism>
<gene>
    <name evidence="2" type="ORF">PCOR1329_LOCUS5461</name>
</gene>
<feature type="region of interest" description="Disordered" evidence="1">
    <location>
        <begin position="111"/>
        <end position="139"/>
    </location>
</feature>
<feature type="compositionally biased region" description="Low complexity" evidence="1">
    <location>
        <begin position="115"/>
        <end position="138"/>
    </location>
</feature>